<dbReference type="Proteomes" id="UP000499080">
    <property type="component" value="Unassembled WGS sequence"/>
</dbReference>
<proteinExistence type="predicted"/>
<comment type="caution">
    <text evidence="2">The sequence shown here is derived from an EMBL/GenBank/DDBJ whole genome shotgun (WGS) entry which is preliminary data.</text>
</comment>
<evidence type="ECO:0000313" key="3">
    <source>
        <dbReference type="Proteomes" id="UP000499080"/>
    </source>
</evidence>
<name>A0A4Y2VF89_ARAVE</name>
<organism evidence="2 3">
    <name type="scientific">Araneus ventricosus</name>
    <name type="common">Orbweaver spider</name>
    <name type="synonym">Epeira ventricosa</name>
    <dbReference type="NCBI Taxonomy" id="182803"/>
    <lineage>
        <taxon>Eukaryota</taxon>
        <taxon>Metazoa</taxon>
        <taxon>Ecdysozoa</taxon>
        <taxon>Arthropoda</taxon>
        <taxon>Chelicerata</taxon>
        <taxon>Arachnida</taxon>
        <taxon>Araneae</taxon>
        <taxon>Araneomorphae</taxon>
        <taxon>Entelegynae</taxon>
        <taxon>Araneoidea</taxon>
        <taxon>Araneidae</taxon>
        <taxon>Araneus</taxon>
    </lineage>
</organism>
<keyword evidence="3" id="KW-1185">Reference proteome</keyword>
<dbReference type="EMBL" id="BGPR01046190">
    <property type="protein sequence ID" value="GBO23158.1"/>
    <property type="molecule type" value="Genomic_DNA"/>
</dbReference>
<protein>
    <submittedName>
        <fullName evidence="2">Uncharacterized protein</fullName>
    </submittedName>
</protein>
<feature type="compositionally biased region" description="Basic and acidic residues" evidence="1">
    <location>
        <begin position="10"/>
        <end position="19"/>
    </location>
</feature>
<evidence type="ECO:0000313" key="2">
    <source>
        <dbReference type="EMBL" id="GBO23158.1"/>
    </source>
</evidence>
<feature type="region of interest" description="Disordered" evidence="1">
    <location>
        <begin position="1"/>
        <end position="40"/>
    </location>
</feature>
<accession>A0A4Y2VF89</accession>
<dbReference type="AlphaFoldDB" id="A0A4Y2VF89"/>
<gene>
    <name evidence="2" type="ORF">AVEN_154231_1</name>
</gene>
<reference evidence="2 3" key="1">
    <citation type="journal article" date="2019" name="Sci. Rep.">
        <title>Orb-weaving spider Araneus ventricosus genome elucidates the spidroin gene catalogue.</title>
        <authorList>
            <person name="Kono N."/>
            <person name="Nakamura H."/>
            <person name="Ohtoshi R."/>
            <person name="Moran D.A.P."/>
            <person name="Shinohara A."/>
            <person name="Yoshida Y."/>
            <person name="Fujiwara M."/>
            <person name="Mori M."/>
            <person name="Tomita M."/>
            <person name="Arakawa K."/>
        </authorList>
    </citation>
    <scope>NUCLEOTIDE SEQUENCE [LARGE SCALE GENOMIC DNA]</scope>
</reference>
<feature type="compositionally biased region" description="Polar residues" evidence="1">
    <location>
        <begin position="20"/>
        <end position="31"/>
    </location>
</feature>
<evidence type="ECO:0000256" key="1">
    <source>
        <dbReference type="SAM" id="MobiDB-lite"/>
    </source>
</evidence>
<sequence>MCTVNSFTDAGKEDFKTESATHPNEMNSQDAISEDSDSRMQNIHVAIKRVSMPANRIHSVWDEMDYHMDVARVTKEGHNGQFLPMEIKLQVSFSDWEGSSKHSTIIGSSPPSYVMV</sequence>